<dbReference type="AlphaFoldDB" id="A0A0G3GZI7"/>
<feature type="region of interest" description="Disordered" evidence="1">
    <location>
        <begin position="1"/>
        <end position="23"/>
    </location>
</feature>
<dbReference type="EMBL" id="CP011542">
    <property type="protein sequence ID" value="AKK06584.1"/>
    <property type="molecule type" value="Genomic_DNA"/>
</dbReference>
<dbReference type="InterPro" id="IPR009081">
    <property type="entry name" value="PP-bd_ACP"/>
</dbReference>
<dbReference type="STRING" id="571915.CMUST_11355"/>
<accession>A0A0G3GZI7</accession>
<organism evidence="3 4">
    <name type="scientific">Corynebacterium mustelae</name>
    <dbReference type="NCBI Taxonomy" id="571915"/>
    <lineage>
        <taxon>Bacteria</taxon>
        <taxon>Bacillati</taxon>
        <taxon>Actinomycetota</taxon>
        <taxon>Actinomycetes</taxon>
        <taxon>Mycobacteriales</taxon>
        <taxon>Corynebacteriaceae</taxon>
        <taxon>Corynebacterium</taxon>
    </lineage>
</organism>
<dbReference type="SUPFAM" id="SSF47336">
    <property type="entry name" value="ACP-like"/>
    <property type="match status" value="1"/>
</dbReference>
<name>A0A0G3GZI7_9CORY</name>
<feature type="compositionally biased region" description="Low complexity" evidence="1">
    <location>
        <begin position="1"/>
        <end position="16"/>
    </location>
</feature>
<dbReference type="PATRIC" id="fig|571915.4.peg.2428"/>
<reference evidence="4" key="2">
    <citation type="submission" date="2015-05" db="EMBL/GenBank/DDBJ databases">
        <title>Complete genome sequence of Corynebacterium mustelae DSM 45274, isolated from various tissues of a male ferret with lethal sepsis.</title>
        <authorList>
            <person name="Ruckert C."/>
            <person name="Albersmeier A."/>
            <person name="Winkler A."/>
            <person name="Tauch A."/>
        </authorList>
    </citation>
    <scope>NUCLEOTIDE SEQUENCE [LARGE SCALE GENOMIC DNA]</scope>
    <source>
        <strain evidence="4">DSM 45274</strain>
    </source>
</reference>
<dbReference type="Pfam" id="PF00550">
    <property type="entry name" value="PP-binding"/>
    <property type="match status" value="1"/>
</dbReference>
<protein>
    <submittedName>
        <fullName evidence="3">Acyl carrier protein</fullName>
    </submittedName>
</protein>
<evidence type="ECO:0000313" key="4">
    <source>
        <dbReference type="Proteomes" id="UP000035199"/>
    </source>
</evidence>
<dbReference type="Proteomes" id="UP000035199">
    <property type="component" value="Chromosome"/>
</dbReference>
<dbReference type="OrthoDB" id="4409886at2"/>
<evidence type="ECO:0000313" key="3">
    <source>
        <dbReference type="EMBL" id="AKK06584.1"/>
    </source>
</evidence>
<dbReference type="RefSeq" id="WP_052844696.1">
    <property type="nucleotide sequence ID" value="NZ_CP011542.1"/>
</dbReference>
<gene>
    <name evidence="3" type="ORF">CMUST_11355</name>
</gene>
<proteinExistence type="predicted"/>
<reference evidence="3 4" key="1">
    <citation type="journal article" date="2015" name="Genome Announc.">
        <title>Complete Genome Sequence of the Type Strain Corynebacterium mustelae DSM 45274, Isolated from Various Tissues of a Male Ferret with Lethal Sepsis.</title>
        <authorList>
            <person name="Ruckert C."/>
            <person name="Eimer J."/>
            <person name="Winkler A."/>
            <person name="Tauch A."/>
        </authorList>
    </citation>
    <scope>NUCLEOTIDE SEQUENCE [LARGE SCALE GENOMIC DNA]</scope>
    <source>
        <strain evidence="3 4">DSM 45274</strain>
    </source>
</reference>
<evidence type="ECO:0000256" key="1">
    <source>
        <dbReference type="SAM" id="MobiDB-lite"/>
    </source>
</evidence>
<feature type="domain" description="Carrier" evidence="2">
    <location>
        <begin position="22"/>
        <end position="97"/>
    </location>
</feature>
<dbReference type="KEGG" id="cmv:CMUST_11355"/>
<sequence length="99" mass="10906">MPSLQEQLAALQSQPENAQEDRSLATQLRGLVAKVTGGDAESITTESSLVDDLHVSSLDFIEIAVRCEQQFGAKAEEEAYRNMRTFGDLLNYCTPELTN</sequence>
<dbReference type="PROSITE" id="PS50075">
    <property type="entry name" value="CARRIER"/>
    <property type="match status" value="1"/>
</dbReference>
<evidence type="ECO:0000259" key="2">
    <source>
        <dbReference type="PROSITE" id="PS50075"/>
    </source>
</evidence>
<dbReference type="InterPro" id="IPR036736">
    <property type="entry name" value="ACP-like_sf"/>
</dbReference>
<keyword evidence="4" id="KW-1185">Reference proteome</keyword>
<dbReference type="Gene3D" id="1.10.1200.10">
    <property type="entry name" value="ACP-like"/>
    <property type="match status" value="1"/>
</dbReference>